<dbReference type="GO" id="GO:0015087">
    <property type="term" value="F:cobalt ion transmembrane transporter activity"/>
    <property type="evidence" value="ECO:0007669"/>
    <property type="project" value="TreeGrafter"/>
</dbReference>
<comment type="subcellular location">
    <subcellularLocation>
        <location evidence="1">Cell membrane</location>
        <topology evidence="1">Multi-pass membrane protein</topology>
    </subcellularLocation>
</comment>
<proteinExistence type="inferred from homology"/>
<comment type="caution">
    <text evidence="9">The sequence shown here is derived from an EMBL/GenBank/DDBJ whole genome shotgun (WGS) entry which is preliminary data.</text>
</comment>
<evidence type="ECO:0000256" key="7">
    <source>
        <dbReference type="ARBA" id="ARBA00023136"/>
    </source>
</evidence>
<dbReference type="InterPro" id="IPR045863">
    <property type="entry name" value="CorA_TM1_TM2"/>
</dbReference>
<keyword evidence="5 8" id="KW-0812">Transmembrane</keyword>
<dbReference type="SUPFAM" id="SSF143865">
    <property type="entry name" value="CorA soluble domain-like"/>
    <property type="match status" value="1"/>
</dbReference>
<reference evidence="9 10" key="1">
    <citation type="journal article" date="2015" name="Nature">
        <title>rRNA introns, odd ribosomes, and small enigmatic genomes across a large radiation of phyla.</title>
        <authorList>
            <person name="Brown C.T."/>
            <person name="Hug L.A."/>
            <person name="Thomas B.C."/>
            <person name="Sharon I."/>
            <person name="Castelle C.J."/>
            <person name="Singh A."/>
            <person name="Wilkins M.J."/>
            <person name="Williams K.H."/>
            <person name="Banfield J.F."/>
        </authorList>
    </citation>
    <scope>NUCLEOTIDE SEQUENCE [LARGE SCALE GENOMIC DNA]</scope>
</reference>
<evidence type="ECO:0000256" key="8">
    <source>
        <dbReference type="SAM" id="Phobius"/>
    </source>
</evidence>
<evidence type="ECO:0000256" key="5">
    <source>
        <dbReference type="ARBA" id="ARBA00022692"/>
    </source>
</evidence>
<evidence type="ECO:0000313" key="10">
    <source>
        <dbReference type="Proteomes" id="UP000034746"/>
    </source>
</evidence>
<evidence type="ECO:0000256" key="2">
    <source>
        <dbReference type="ARBA" id="ARBA00009765"/>
    </source>
</evidence>
<evidence type="ECO:0000256" key="3">
    <source>
        <dbReference type="ARBA" id="ARBA00022448"/>
    </source>
</evidence>
<keyword evidence="4" id="KW-1003">Cell membrane</keyword>
<dbReference type="InterPro" id="IPR002523">
    <property type="entry name" value="MgTranspt_CorA/ZnTranspt_ZntB"/>
</dbReference>
<keyword evidence="7 8" id="KW-0472">Membrane</keyword>
<evidence type="ECO:0000256" key="1">
    <source>
        <dbReference type="ARBA" id="ARBA00004651"/>
    </source>
</evidence>
<dbReference type="PANTHER" id="PTHR46494:SF1">
    <property type="entry name" value="CORA FAMILY METAL ION TRANSPORTER (EUROFUNG)"/>
    <property type="match status" value="1"/>
</dbReference>
<feature type="transmembrane region" description="Helical" evidence="8">
    <location>
        <begin position="277"/>
        <end position="298"/>
    </location>
</feature>
<gene>
    <name evidence="9" type="ORF">UU48_C0015G0004</name>
</gene>
<evidence type="ECO:0000256" key="6">
    <source>
        <dbReference type="ARBA" id="ARBA00022989"/>
    </source>
</evidence>
<dbReference type="Gene3D" id="3.30.460.20">
    <property type="entry name" value="CorA soluble domain-like"/>
    <property type="match status" value="1"/>
</dbReference>
<dbReference type="Pfam" id="PF01544">
    <property type="entry name" value="CorA"/>
    <property type="match status" value="1"/>
</dbReference>
<dbReference type="InterPro" id="IPR045861">
    <property type="entry name" value="CorA_cytoplasmic_dom"/>
</dbReference>
<evidence type="ECO:0000256" key="4">
    <source>
        <dbReference type="ARBA" id="ARBA00022475"/>
    </source>
</evidence>
<dbReference type="Gene3D" id="1.20.58.340">
    <property type="entry name" value="Magnesium transport protein CorA, transmembrane region"/>
    <property type="match status" value="2"/>
</dbReference>
<dbReference type="Proteomes" id="UP000034746">
    <property type="component" value="Unassembled WGS sequence"/>
</dbReference>
<name>A0A0G0V8R3_9BACT</name>
<evidence type="ECO:0000313" key="9">
    <source>
        <dbReference type="EMBL" id="KKR97428.1"/>
    </source>
</evidence>
<protein>
    <submittedName>
        <fullName evidence="9">Mg2 transporter protein CorA family protein</fullName>
    </submittedName>
</protein>
<accession>A0A0G0V8R3</accession>
<comment type="similarity">
    <text evidence="2">Belongs to the CorA metal ion transporter (MIT) (TC 1.A.35) family.</text>
</comment>
<dbReference type="PANTHER" id="PTHR46494">
    <property type="entry name" value="CORA FAMILY METAL ION TRANSPORTER (EUROFUNG)"/>
    <property type="match status" value="1"/>
</dbReference>
<dbReference type="GO" id="GO:0000287">
    <property type="term" value="F:magnesium ion binding"/>
    <property type="evidence" value="ECO:0007669"/>
    <property type="project" value="TreeGrafter"/>
</dbReference>
<dbReference type="EMBL" id="LCAU01000015">
    <property type="protein sequence ID" value="KKR97428.1"/>
    <property type="molecule type" value="Genomic_DNA"/>
</dbReference>
<dbReference type="GO" id="GO:0015095">
    <property type="term" value="F:magnesium ion transmembrane transporter activity"/>
    <property type="evidence" value="ECO:0007669"/>
    <property type="project" value="TreeGrafter"/>
</dbReference>
<dbReference type="GO" id="GO:0005886">
    <property type="term" value="C:plasma membrane"/>
    <property type="evidence" value="ECO:0007669"/>
    <property type="project" value="UniProtKB-SubCell"/>
</dbReference>
<sequence>MSVQTLQSKTFTWYHFNQFEAADIDFLHSHFQFHPLDFEDLLSESLLSKLDIYKHYIFATFQIPAIDTADRLVGQELHVFLSADHLVTITPKPIPSLEKFVSRCVQSTKLRGTTMHKGSAFFLYKLLLAAFQDVKSLISRLLHQTESMEQDVYAGDRDATVRLARARRNIVFLRHFIDPQRHILTSISSLKRAFVTEEIQLYYDDLRDLLDNVWLATDNLKLIVDGLFDANEAFISHRTNQIVTVFTILTAGLMGPSLFVGFYGMNVPWLPWIERPLFMSLLFFITVFIMISIVYVVLRGKSRIPSRRRSKIKGGLFSRVD</sequence>
<dbReference type="GO" id="GO:0050897">
    <property type="term" value="F:cobalt ion binding"/>
    <property type="evidence" value="ECO:0007669"/>
    <property type="project" value="TreeGrafter"/>
</dbReference>
<keyword evidence="6 8" id="KW-1133">Transmembrane helix</keyword>
<dbReference type="AlphaFoldDB" id="A0A0G0V8R3"/>
<feature type="transmembrane region" description="Helical" evidence="8">
    <location>
        <begin position="242"/>
        <end position="265"/>
    </location>
</feature>
<keyword evidence="3" id="KW-0813">Transport</keyword>
<dbReference type="SUPFAM" id="SSF144083">
    <property type="entry name" value="Magnesium transport protein CorA, transmembrane region"/>
    <property type="match status" value="1"/>
</dbReference>
<organism evidence="9 10">
    <name type="scientific">Candidatus Uhrbacteria bacterium GW2011_GWF2_41_16</name>
    <dbReference type="NCBI Taxonomy" id="1618997"/>
    <lineage>
        <taxon>Bacteria</taxon>
        <taxon>Candidatus Uhriibacteriota</taxon>
    </lineage>
</organism>